<accession>A0A6J1X3E7</accession>
<dbReference type="SMART" id="SM00700">
    <property type="entry name" value="JHBP"/>
    <property type="match status" value="1"/>
</dbReference>
<dbReference type="Gene3D" id="3.15.10.30">
    <property type="entry name" value="Haemolymph juvenile hormone binding protein"/>
    <property type="match status" value="1"/>
</dbReference>
<proteinExistence type="predicted"/>
<feature type="signal peptide" evidence="1">
    <location>
        <begin position="1"/>
        <end position="19"/>
    </location>
</feature>
<dbReference type="KEGG" id="gmw:113522525"/>
<dbReference type="Pfam" id="PF06585">
    <property type="entry name" value="JHBP"/>
    <property type="match status" value="1"/>
</dbReference>
<feature type="chain" id="PRO_5046528623" evidence="1">
    <location>
        <begin position="20"/>
        <end position="245"/>
    </location>
</feature>
<dbReference type="Proteomes" id="UP001652740">
    <property type="component" value="Unplaced"/>
</dbReference>
<dbReference type="GeneID" id="113522525"/>
<evidence type="ECO:0000313" key="3">
    <source>
        <dbReference type="RefSeq" id="XP_026764032.3"/>
    </source>
</evidence>
<sequence>MYWFAVYVFAVYCFTSVHLKQIPSYIPICKRDQSTIDDCVRHSIEALRPRLAAGLPELEVPGIDPFYIPELKAPGNNPVNVAGKDLRVTGVGNFTIKSLSVDLDTLTIKVRLRVPKLHIDGAYKIDAQILGLPLRGEGNLKIEAVKCDADVVIFTEIYEQNGVEYLRFTKLDDNINIKDYSIRVDGLFNGDQALGDATNAALNQNRGDFIKVLKPTIEKTVSDLLLEISNKVVDGIAYDEVLPKP</sequence>
<reference evidence="3" key="1">
    <citation type="submission" date="2025-08" db="UniProtKB">
        <authorList>
            <consortium name="RefSeq"/>
        </authorList>
    </citation>
    <scope>IDENTIFICATION</scope>
    <source>
        <tissue evidence="3">Whole larvae</tissue>
    </source>
</reference>
<protein>
    <submittedName>
        <fullName evidence="3">Beta-carotene-binding protein</fullName>
    </submittedName>
</protein>
<dbReference type="PANTHER" id="PTHR11008">
    <property type="entry name" value="PROTEIN TAKEOUT-LIKE PROTEIN"/>
    <property type="match status" value="1"/>
</dbReference>
<dbReference type="AlphaFoldDB" id="A0A6J1X3E7"/>
<dbReference type="GO" id="GO:0007623">
    <property type="term" value="P:circadian rhythm"/>
    <property type="evidence" value="ECO:0007669"/>
    <property type="project" value="UniProtKB-ARBA"/>
</dbReference>
<name>A0A6J1X3E7_GALME</name>
<dbReference type="RefSeq" id="XP_026764032.3">
    <property type="nucleotide sequence ID" value="XM_026908231.3"/>
</dbReference>
<organism evidence="2 3">
    <name type="scientific">Galleria mellonella</name>
    <name type="common">Greater wax moth</name>
    <dbReference type="NCBI Taxonomy" id="7137"/>
    <lineage>
        <taxon>Eukaryota</taxon>
        <taxon>Metazoa</taxon>
        <taxon>Ecdysozoa</taxon>
        <taxon>Arthropoda</taxon>
        <taxon>Hexapoda</taxon>
        <taxon>Insecta</taxon>
        <taxon>Pterygota</taxon>
        <taxon>Neoptera</taxon>
        <taxon>Endopterygota</taxon>
        <taxon>Lepidoptera</taxon>
        <taxon>Glossata</taxon>
        <taxon>Ditrysia</taxon>
        <taxon>Pyraloidea</taxon>
        <taxon>Pyralidae</taxon>
        <taxon>Galleriinae</taxon>
        <taxon>Galleria</taxon>
    </lineage>
</organism>
<keyword evidence="1" id="KW-0732">Signal</keyword>
<evidence type="ECO:0000313" key="2">
    <source>
        <dbReference type="Proteomes" id="UP001652740"/>
    </source>
</evidence>
<dbReference type="FunCoup" id="A0A6J1X3E7">
    <property type="interactions" value="27"/>
</dbReference>
<keyword evidence="2" id="KW-1185">Reference proteome</keyword>
<gene>
    <name evidence="3" type="primary">LOC113522525</name>
</gene>
<dbReference type="PANTHER" id="PTHR11008:SF39">
    <property type="entry name" value="CIRCADIAN CLOCK-CONTROLLED PROTEIN-LIKE PROTEIN"/>
    <property type="match status" value="1"/>
</dbReference>
<dbReference type="InterPro" id="IPR010562">
    <property type="entry name" value="Haemolymph_juvenile_hormone-bd"/>
</dbReference>
<dbReference type="InParanoid" id="A0A6J1X3E7"/>
<dbReference type="GO" id="GO:0005615">
    <property type="term" value="C:extracellular space"/>
    <property type="evidence" value="ECO:0007669"/>
    <property type="project" value="TreeGrafter"/>
</dbReference>
<evidence type="ECO:0000256" key="1">
    <source>
        <dbReference type="SAM" id="SignalP"/>
    </source>
</evidence>
<dbReference type="InterPro" id="IPR038606">
    <property type="entry name" value="To_sf"/>
</dbReference>